<keyword evidence="2" id="KW-1133">Transmembrane helix</keyword>
<name>A0A2H0VJY5_9BACT</name>
<gene>
    <name evidence="3" type="ORF">COT88_00425</name>
</gene>
<feature type="region of interest" description="Disordered" evidence="1">
    <location>
        <begin position="145"/>
        <end position="181"/>
    </location>
</feature>
<comment type="caution">
    <text evidence="3">The sequence shown here is derived from an EMBL/GenBank/DDBJ whole genome shotgun (WGS) entry which is preliminary data.</text>
</comment>
<dbReference type="EMBL" id="PFAG01000006">
    <property type="protein sequence ID" value="PIR98630.1"/>
    <property type="molecule type" value="Genomic_DNA"/>
</dbReference>
<evidence type="ECO:0000256" key="2">
    <source>
        <dbReference type="SAM" id="Phobius"/>
    </source>
</evidence>
<feature type="transmembrane region" description="Helical" evidence="2">
    <location>
        <begin position="6"/>
        <end position="24"/>
    </location>
</feature>
<evidence type="ECO:0000313" key="4">
    <source>
        <dbReference type="Proteomes" id="UP000230776"/>
    </source>
</evidence>
<dbReference type="AlphaFoldDB" id="A0A2H0VJY5"/>
<keyword evidence="2" id="KW-0472">Membrane</keyword>
<organism evidence="3 4">
    <name type="scientific">Candidatus Colwellbacteria bacterium CG10_big_fil_rev_8_21_14_0_10_41_28</name>
    <dbReference type="NCBI Taxonomy" id="1974539"/>
    <lineage>
        <taxon>Bacteria</taxon>
        <taxon>Candidatus Colwelliibacteriota</taxon>
    </lineage>
</organism>
<keyword evidence="2" id="KW-0812">Transmembrane</keyword>
<reference evidence="4" key="1">
    <citation type="submission" date="2017-09" db="EMBL/GenBank/DDBJ databases">
        <title>Depth-based differentiation of microbial function through sediment-hosted aquifers and enrichment of novel symbionts in the deep terrestrial subsurface.</title>
        <authorList>
            <person name="Probst A.J."/>
            <person name="Ladd B."/>
            <person name="Jarett J.K."/>
            <person name="Geller-Mcgrath D.E."/>
            <person name="Sieber C.M.K."/>
            <person name="Emerson J.B."/>
            <person name="Anantharaman K."/>
            <person name="Thomas B.C."/>
            <person name="Malmstrom R."/>
            <person name="Stieglmeier M."/>
            <person name="Klingl A."/>
            <person name="Woyke T."/>
            <person name="Ryan C.M."/>
            <person name="Banfield J.F."/>
        </authorList>
    </citation>
    <scope>NUCLEOTIDE SEQUENCE [LARGE SCALE GENOMIC DNA]</scope>
</reference>
<evidence type="ECO:0000313" key="3">
    <source>
        <dbReference type="EMBL" id="PIR98630.1"/>
    </source>
</evidence>
<proteinExistence type="predicted"/>
<accession>A0A2H0VJY5</accession>
<evidence type="ECO:0000256" key="1">
    <source>
        <dbReference type="SAM" id="MobiDB-lite"/>
    </source>
</evidence>
<protein>
    <submittedName>
        <fullName evidence="3">Uncharacterized protein</fullName>
    </submittedName>
</protein>
<dbReference type="Proteomes" id="UP000230776">
    <property type="component" value="Unassembled WGS sequence"/>
</dbReference>
<sequence length="181" mass="19249">MDKKTLVYGVAIVALIAIGGFYYMNQSSVPSMVDEETGLRYLTDENGQVKSSGFESFKEGVNGYTIGVIDDKEFIIDPAGQVVSLAFEEIEVQGNGYIGTTEGGGEYELNEFGAPSVLIPEAQQSYEDVVAESEGLMGDLEGVVDETVDTEVGTDTDVEAEAEVDAEAGIDTEVEADATTE</sequence>